<comment type="caution">
    <text evidence="2">The sequence shown here is derived from an EMBL/GenBank/DDBJ whole genome shotgun (WGS) entry which is preliminary data.</text>
</comment>
<evidence type="ECO:0000313" key="3">
    <source>
        <dbReference type="Proteomes" id="UP001176961"/>
    </source>
</evidence>
<feature type="region of interest" description="Disordered" evidence="1">
    <location>
        <begin position="58"/>
        <end position="93"/>
    </location>
</feature>
<gene>
    <name evidence="2" type="ORF">CYNAS_LOCUS12144</name>
</gene>
<keyword evidence="3" id="KW-1185">Reference proteome</keyword>
<dbReference type="EMBL" id="CATQJL010000223">
    <property type="protein sequence ID" value="CAJ0600161.1"/>
    <property type="molecule type" value="Genomic_DNA"/>
</dbReference>
<organism evidence="2 3">
    <name type="scientific">Cylicocyclus nassatus</name>
    <name type="common">Nematode worm</name>
    <dbReference type="NCBI Taxonomy" id="53992"/>
    <lineage>
        <taxon>Eukaryota</taxon>
        <taxon>Metazoa</taxon>
        <taxon>Ecdysozoa</taxon>
        <taxon>Nematoda</taxon>
        <taxon>Chromadorea</taxon>
        <taxon>Rhabditida</taxon>
        <taxon>Rhabditina</taxon>
        <taxon>Rhabditomorpha</taxon>
        <taxon>Strongyloidea</taxon>
        <taxon>Strongylidae</taxon>
        <taxon>Cylicocyclus</taxon>
    </lineage>
</organism>
<protein>
    <submittedName>
        <fullName evidence="2">Uncharacterized protein</fullName>
    </submittedName>
</protein>
<evidence type="ECO:0000256" key="1">
    <source>
        <dbReference type="SAM" id="MobiDB-lite"/>
    </source>
</evidence>
<evidence type="ECO:0000313" key="2">
    <source>
        <dbReference type="EMBL" id="CAJ0600161.1"/>
    </source>
</evidence>
<sequence length="106" mass="12601">MHLLVSVRWSQRHQLYACNAALIFTSDGRRMFEVSEELVEVAQEKQLYIVFENEQTEEDEEELRVTVGNDEEDEPESYQPRRRSTDSRDSYGDLMQRIEMISNTYC</sequence>
<accession>A0AA36GXV7</accession>
<dbReference type="AlphaFoldDB" id="A0AA36GXV7"/>
<name>A0AA36GXV7_CYLNA</name>
<proteinExistence type="predicted"/>
<dbReference type="Proteomes" id="UP001176961">
    <property type="component" value="Unassembled WGS sequence"/>
</dbReference>
<reference evidence="2" key="1">
    <citation type="submission" date="2023-07" db="EMBL/GenBank/DDBJ databases">
        <authorList>
            <consortium name="CYATHOMIX"/>
        </authorList>
    </citation>
    <scope>NUCLEOTIDE SEQUENCE</scope>
    <source>
        <strain evidence="2">N/A</strain>
    </source>
</reference>